<evidence type="ECO:0000259" key="1">
    <source>
        <dbReference type="Pfam" id="PF15045"/>
    </source>
</evidence>
<dbReference type="InterPro" id="IPR029205">
    <property type="entry name" value="Clathrin-bd"/>
</dbReference>
<keyword evidence="3" id="KW-1185">Reference proteome</keyword>
<reference evidence="2 3" key="2">
    <citation type="submission" date="2018-11" db="EMBL/GenBank/DDBJ databases">
        <authorList>
            <consortium name="Pathogen Informatics"/>
        </authorList>
    </citation>
    <scope>NUCLEOTIDE SEQUENCE [LARGE SCALE GENOMIC DNA]</scope>
</reference>
<dbReference type="AlphaFoldDB" id="A0A183EA69"/>
<evidence type="ECO:0000313" key="2">
    <source>
        <dbReference type="EMBL" id="VDN30589.1"/>
    </source>
</evidence>
<evidence type="ECO:0000313" key="4">
    <source>
        <dbReference type="WBParaSite" id="GPUH_0001788501-mRNA-1"/>
    </source>
</evidence>
<dbReference type="WBParaSite" id="GPUH_0001788501-mRNA-1">
    <property type="protein sequence ID" value="GPUH_0001788501-mRNA-1"/>
    <property type="gene ID" value="GPUH_0001788501"/>
</dbReference>
<proteinExistence type="predicted"/>
<dbReference type="Proteomes" id="UP000271098">
    <property type="component" value="Unassembled WGS sequence"/>
</dbReference>
<feature type="domain" description="Aftiphilin clathrin-binding box" evidence="1">
    <location>
        <begin position="306"/>
        <end position="343"/>
    </location>
</feature>
<name>A0A183EA69_9BILA</name>
<reference evidence="4" key="1">
    <citation type="submission" date="2016-06" db="UniProtKB">
        <authorList>
            <consortium name="WormBaseParasite"/>
        </authorList>
    </citation>
    <scope>IDENTIFICATION</scope>
</reference>
<evidence type="ECO:0000313" key="3">
    <source>
        <dbReference type="Proteomes" id="UP000271098"/>
    </source>
</evidence>
<dbReference type="EMBL" id="UYRT01085795">
    <property type="protein sequence ID" value="VDN30589.1"/>
    <property type="molecule type" value="Genomic_DNA"/>
</dbReference>
<organism evidence="4">
    <name type="scientific">Gongylonema pulchrum</name>
    <dbReference type="NCBI Taxonomy" id="637853"/>
    <lineage>
        <taxon>Eukaryota</taxon>
        <taxon>Metazoa</taxon>
        <taxon>Ecdysozoa</taxon>
        <taxon>Nematoda</taxon>
        <taxon>Chromadorea</taxon>
        <taxon>Rhabditida</taxon>
        <taxon>Spirurina</taxon>
        <taxon>Spiruromorpha</taxon>
        <taxon>Spiruroidea</taxon>
        <taxon>Gongylonematidae</taxon>
        <taxon>Gongylonema</taxon>
    </lineage>
</organism>
<gene>
    <name evidence="2" type="ORF">GPUH_LOCUS17861</name>
</gene>
<sequence>MSTAIIVSFRLPSQLNLMCRNAAALQSVSNFGDGSDAGDVRAANVCMRMFEDGPPPLPRRASTESSSDTAAVADLDDENRLTAVADEDGGEIAGNLRMTFFSEQDLSLREFVDVDAQQQQQQPLCLDLSESVAVEGESRQATGGGGDILDASIVGADEAVQGSADALSVEGTAPANGSERCEKEEEDEFGDFEECVAIERNANSSWANFETVGIEKHITSGDQSSPLKEELAELRLPSLEANSSGSSTESALANCFVSDQLWVNDSDRGDVIEENDEQAFSGAGIYESLNGTEKTNSSNAGPDKLVWLAVSIIEEALALKLQWQESTVRKDFLESLNIDANRVGFLLSVMLLLNFSSD</sequence>
<accession>A0A183EA69</accession>
<protein>
    <submittedName>
        <fullName evidence="4">Clathrin_bdg domain-containing protein</fullName>
    </submittedName>
</protein>
<dbReference type="Pfam" id="PF15045">
    <property type="entry name" value="Clathrin_bdg"/>
    <property type="match status" value="1"/>
</dbReference>
<dbReference type="OrthoDB" id="5917212at2759"/>